<sequence>GYVTWDNSKISIVDLNLKLLTKGVVHVVSETPHDFRCKFKF</sequence>
<feature type="non-terminal residue" evidence="1">
    <location>
        <position position="1"/>
    </location>
</feature>
<name>A0A2P5FBW2_TREOI</name>
<protein>
    <submittedName>
        <fullName evidence="1">Uncharacterized protein</fullName>
    </submittedName>
</protein>
<evidence type="ECO:0000313" key="2">
    <source>
        <dbReference type="Proteomes" id="UP000237000"/>
    </source>
</evidence>
<gene>
    <name evidence="1" type="ORF">TorRG33x02_088040</name>
</gene>
<evidence type="ECO:0000313" key="1">
    <source>
        <dbReference type="EMBL" id="PON95282.1"/>
    </source>
</evidence>
<reference evidence="2" key="1">
    <citation type="submission" date="2016-06" db="EMBL/GenBank/DDBJ databases">
        <title>Parallel loss of symbiosis genes in relatives of nitrogen-fixing non-legume Parasponia.</title>
        <authorList>
            <person name="Van Velzen R."/>
            <person name="Holmer R."/>
            <person name="Bu F."/>
            <person name="Rutten L."/>
            <person name="Van Zeijl A."/>
            <person name="Liu W."/>
            <person name="Santuari L."/>
            <person name="Cao Q."/>
            <person name="Sharma T."/>
            <person name="Shen D."/>
            <person name="Roswanjaya Y."/>
            <person name="Wardhani T."/>
            <person name="Kalhor M.S."/>
            <person name="Jansen J."/>
            <person name="Van den Hoogen J."/>
            <person name="Gungor B."/>
            <person name="Hartog M."/>
            <person name="Hontelez J."/>
            <person name="Verver J."/>
            <person name="Yang W.-C."/>
            <person name="Schijlen E."/>
            <person name="Repin R."/>
            <person name="Schilthuizen M."/>
            <person name="Schranz E."/>
            <person name="Heidstra R."/>
            <person name="Miyata K."/>
            <person name="Fedorova E."/>
            <person name="Kohlen W."/>
            <person name="Bisseling T."/>
            <person name="Smit S."/>
            <person name="Geurts R."/>
        </authorList>
    </citation>
    <scope>NUCLEOTIDE SEQUENCE [LARGE SCALE GENOMIC DNA]</scope>
    <source>
        <strain evidence="2">cv. RG33-2</strain>
    </source>
</reference>
<dbReference type="AlphaFoldDB" id="A0A2P5FBW2"/>
<dbReference type="EMBL" id="JXTC01000045">
    <property type="protein sequence ID" value="PON95282.1"/>
    <property type="molecule type" value="Genomic_DNA"/>
</dbReference>
<comment type="caution">
    <text evidence="1">The sequence shown here is derived from an EMBL/GenBank/DDBJ whole genome shotgun (WGS) entry which is preliminary data.</text>
</comment>
<proteinExistence type="predicted"/>
<dbReference type="Proteomes" id="UP000237000">
    <property type="component" value="Unassembled WGS sequence"/>
</dbReference>
<dbReference type="InParanoid" id="A0A2P5FBW2"/>
<keyword evidence="2" id="KW-1185">Reference proteome</keyword>
<organism evidence="1 2">
    <name type="scientific">Trema orientale</name>
    <name type="common">Charcoal tree</name>
    <name type="synonym">Celtis orientalis</name>
    <dbReference type="NCBI Taxonomy" id="63057"/>
    <lineage>
        <taxon>Eukaryota</taxon>
        <taxon>Viridiplantae</taxon>
        <taxon>Streptophyta</taxon>
        <taxon>Embryophyta</taxon>
        <taxon>Tracheophyta</taxon>
        <taxon>Spermatophyta</taxon>
        <taxon>Magnoliopsida</taxon>
        <taxon>eudicotyledons</taxon>
        <taxon>Gunneridae</taxon>
        <taxon>Pentapetalae</taxon>
        <taxon>rosids</taxon>
        <taxon>fabids</taxon>
        <taxon>Rosales</taxon>
        <taxon>Cannabaceae</taxon>
        <taxon>Trema</taxon>
    </lineage>
</organism>
<accession>A0A2P5FBW2</accession>